<dbReference type="Pfam" id="PF08592">
    <property type="entry name" value="Anthrone_oxy"/>
    <property type="match status" value="1"/>
</dbReference>
<dbReference type="EMBL" id="CAXLJM020000007">
    <property type="protein sequence ID" value="CAL8074069.1"/>
    <property type="molecule type" value="Genomic_DNA"/>
</dbReference>
<evidence type="ECO:0000256" key="1">
    <source>
        <dbReference type="SAM" id="Phobius"/>
    </source>
</evidence>
<feature type="transmembrane region" description="Helical" evidence="1">
    <location>
        <begin position="51"/>
        <end position="68"/>
    </location>
</feature>
<evidence type="ECO:0000313" key="3">
    <source>
        <dbReference type="Proteomes" id="UP001642540"/>
    </source>
</evidence>
<sequence length="153" mass="17101">MKFNDNAVCLVTSGLMAGLGTTISIVAVPSIKATSDPLPSWKRLYKNGSKCAISMILTTTGLAIKCFLKTEDNRYLLMAGTSVIIIPYTILLMKPTNDALFAIKDNKYREDEEEETKVRKLITKWDKLQYGRTALGLLAFCINVWIVCKKCKQ</sequence>
<keyword evidence="3" id="KW-1185">Reference proteome</keyword>
<keyword evidence="1" id="KW-0812">Transmembrane</keyword>
<feature type="transmembrane region" description="Helical" evidence="1">
    <location>
        <begin position="7"/>
        <end position="31"/>
    </location>
</feature>
<keyword evidence="1" id="KW-1133">Transmembrane helix</keyword>
<name>A0ABP1PR18_9HEXA</name>
<dbReference type="PANTHER" id="PTHR36535:SF1">
    <property type="entry name" value="DUF1772 DOMAIN-CONTAINING PROTEIN"/>
    <property type="match status" value="1"/>
</dbReference>
<comment type="caution">
    <text evidence="2">The sequence shown here is derived from an EMBL/GenBank/DDBJ whole genome shotgun (WGS) entry which is preliminary data.</text>
</comment>
<accession>A0ABP1PR18</accession>
<dbReference type="PANTHER" id="PTHR36535">
    <property type="entry name" value="YALI0E30327P"/>
    <property type="match status" value="1"/>
</dbReference>
<organism evidence="2 3">
    <name type="scientific">Orchesella dallaii</name>
    <dbReference type="NCBI Taxonomy" id="48710"/>
    <lineage>
        <taxon>Eukaryota</taxon>
        <taxon>Metazoa</taxon>
        <taxon>Ecdysozoa</taxon>
        <taxon>Arthropoda</taxon>
        <taxon>Hexapoda</taxon>
        <taxon>Collembola</taxon>
        <taxon>Entomobryomorpha</taxon>
        <taxon>Entomobryoidea</taxon>
        <taxon>Orchesellidae</taxon>
        <taxon>Orchesellinae</taxon>
        <taxon>Orchesella</taxon>
    </lineage>
</organism>
<gene>
    <name evidence="2" type="ORF">ODALV1_LOCUS2791</name>
</gene>
<protein>
    <submittedName>
        <fullName evidence="2">Uncharacterized protein</fullName>
    </submittedName>
</protein>
<dbReference type="InterPro" id="IPR013901">
    <property type="entry name" value="Anthrone_oxy"/>
</dbReference>
<proteinExistence type="predicted"/>
<reference evidence="2 3" key="1">
    <citation type="submission" date="2024-08" db="EMBL/GenBank/DDBJ databases">
        <authorList>
            <person name="Cucini C."/>
            <person name="Frati F."/>
        </authorList>
    </citation>
    <scope>NUCLEOTIDE SEQUENCE [LARGE SCALE GENOMIC DNA]</scope>
</reference>
<evidence type="ECO:0000313" key="2">
    <source>
        <dbReference type="EMBL" id="CAL8074069.1"/>
    </source>
</evidence>
<feature type="transmembrane region" description="Helical" evidence="1">
    <location>
        <begin position="130"/>
        <end position="148"/>
    </location>
</feature>
<keyword evidence="1" id="KW-0472">Membrane</keyword>
<feature type="transmembrane region" description="Helical" evidence="1">
    <location>
        <begin position="75"/>
        <end position="93"/>
    </location>
</feature>
<dbReference type="Proteomes" id="UP001642540">
    <property type="component" value="Unassembled WGS sequence"/>
</dbReference>